<feature type="region of interest" description="Disordered" evidence="1">
    <location>
        <begin position="1"/>
        <end position="30"/>
    </location>
</feature>
<feature type="non-terminal residue" evidence="2">
    <location>
        <position position="1"/>
    </location>
</feature>
<evidence type="ECO:0000313" key="2">
    <source>
        <dbReference type="EMBL" id="GAI70710.1"/>
    </source>
</evidence>
<accession>X1S5J0</accession>
<gene>
    <name evidence="2" type="ORF">S12H4_03254</name>
</gene>
<sequence length="30" mass="3028">GMVVGVVTPDGLDPALAPKRGALRAPANKR</sequence>
<proteinExistence type="predicted"/>
<comment type="caution">
    <text evidence="2">The sequence shown here is derived from an EMBL/GenBank/DDBJ whole genome shotgun (WGS) entry which is preliminary data.</text>
</comment>
<dbReference type="AlphaFoldDB" id="X1S5J0"/>
<organism evidence="2">
    <name type="scientific">marine sediment metagenome</name>
    <dbReference type="NCBI Taxonomy" id="412755"/>
    <lineage>
        <taxon>unclassified sequences</taxon>
        <taxon>metagenomes</taxon>
        <taxon>ecological metagenomes</taxon>
    </lineage>
</organism>
<name>X1S5J0_9ZZZZ</name>
<evidence type="ECO:0000256" key="1">
    <source>
        <dbReference type="SAM" id="MobiDB-lite"/>
    </source>
</evidence>
<protein>
    <submittedName>
        <fullName evidence="2">Uncharacterized protein</fullName>
    </submittedName>
</protein>
<reference evidence="2" key="1">
    <citation type="journal article" date="2014" name="Front. Microbiol.">
        <title>High frequency of phylogenetically diverse reductive dehalogenase-homologous genes in deep subseafloor sedimentary metagenomes.</title>
        <authorList>
            <person name="Kawai M."/>
            <person name="Futagami T."/>
            <person name="Toyoda A."/>
            <person name="Takaki Y."/>
            <person name="Nishi S."/>
            <person name="Hori S."/>
            <person name="Arai W."/>
            <person name="Tsubouchi T."/>
            <person name="Morono Y."/>
            <person name="Uchiyama I."/>
            <person name="Ito T."/>
            <person name="Fujiyama A."/>
            <person name="Inagaki F."/>
            <person name="Takami H."/>
        </authorList>
    </citation>
    <scope>NUCLEOTIDE SEQUENCE</scope>
    <source>
        <strain evidence="2">Expedition CK06-06</strain>
    </source>
</reference>
<dbReference type="EMBL" id="BARW01000894">
    <property type="protein sequence ID" value="GAI70710.1"/>
    <property type="molecule type" value="Genomic_DNA"/>
</dbReference>